<organism evidence="1 2">
    <name type="scientific">Chryseobacterium arachidis</name>
    <dbReference type="NCBI Taxonomy" id="1416778"/>
    <lineage>
        <taxon>Bacteria</taxon>
        <taxon>Pseudomonadati</taxon>
        <taxon>Bacteroidota</taxon>
        <taxon>Flavobacteriia</taxon>
        <taxon>Flavobacteriales</taxon>
        <taxon>Weeksellaceae</taxon>
        <taxon>Chryseobacterium group</taxon>
        <taxon>Chryseobacterium</taxon>
    </lineage>
</organism>
<sequence>MINTQAQFQNVEAVLFYIKTCLNFLNLTSKDTKDWDNIFEAYHLR</sequence>
<reference evidence="2" key="1">
    <citation type="submission" date="2016-11" db="EMBL/GenBank/DDBJ databases">
        <authorList>
            <person name="Varghese N."/>
            <person name="Submissions S."/>
        </authorList>
    </citation>
    <scope>NUCLEOTIDE SEQUENCE [LARGE SCALE GENOMIC DNA]</scope>
    <source>
        <strain evidence="2">DSM 27619</strain>
    </source>
</reference>
<accession>A0A1M5L3Y8</accession>
<evidence type="ECO:0000313" key="2">
    <source>
        <dbReference type="Proteomes" id="UP000184518"/>
    </source>
</evidence>
<dbReference type="STRING" id="1416778.SAMN05443633_11833"/>
<keyword evidence="2" id="KW-1185">Reference proteome</keyword>
<dbReference type="RefSeq" id="WP_378158175.1">
    <property type="nucleotide sequence ID" value="NZ_JBHSOO010000001.1"/>
</dbReference>
<gene>
    <name evidence="1" type="ORF">SAMN05443633_11833</name>
</gene>
<dbReference type="EMBL" id="FQUT01000018">
    <property type="protein sequence ID" value="SHG59133.1"/>
    <property type="molecule type" value="Genomic_DNA"/>
</dbReference>
<dbReference type="Proteomes" id="UP000184518">
    <property type="component" value="Unassembled WGS sequence"/>
</dbReference>
<name>A0A1M5L3Y8_9FLAO</name>
<protein>
    <submittedName>
        <fullName evidence="1">Uncharacterized protein</fullName>
    </submittedName>
</protein>
<dbReference type="AlphaFoldDB" id="A0A1M5L3Y8"/>
<evidence type="ECO:0000313" key="1">
    <source>
        <dbReference type="EMBL" id="SHG59133.1"/>
    </source>
</evidence>
<proteinExistence type="predicted"/>